<dbReference type="Proteomes" id="UP001195483">
    <property type="component" value="Unassembled WGS sequence"/>
</dbReference>
<reference evidence="2" key="3">
    <citation type="submission" date="2023-05" db="EMBL/GenBank/DDBJ databases">
        <authorList>
            <person name="Smith C.H."/>
        </authorList>
    </citation>
    <scope>NUCLEOTIDE SEQUENCE</scope>
    <source>
        <strain evidence="2">CHS0354</strain>
        <tissue evidence="2">Mantle</tissue>
    </source>
</reference>
<reference evidence="2" key="2">
    <citation type="journal article" date="2021" name="Genome Biol. Evol.">
        <title>Developing a high-quality reference genome for a parasitic bivalve with doubly uniparental inheritance (Bivalvia: Unionida).</title>
        <authorList>
            <person name="Smith C.H."/>
        </authorList>
    </citation>
    <scope>NUCLEOTIDE SEQUENCE</scope>
    <source>
        <strain evidence="2">CHS0354</strain>
        <tissue evidence="2">Mantle</tissue>
    </source>
</reference>
<dbReference type="PANTHER" id="PTHR42873">
    <property type="entry name" value="RIBOSOMAL RNA LARGE SUBUNIT METHYLTRANSFERASE"/>
    <property type="match status" value="1"/>
</dbReference>
<dbReference type="Gene3D" id="1.20.1480.30">
    <property type="entry name" value="Designed four-helix bundle protein"/>
    <property type="match status" value="1"/>
</dbReference>
<dbReference type="EMBL" id="JAEAOA010000085">
    <property type="protein sequence ID" value="KAK3605098.1"/>
    <property type="molecule type" value="Genomic_DNA"/>
</dbReference>
<accession>A0AAE0W7L7</accession>
<keyword evidence="1" id="KW-0175">Coiled coil</keyword>
<proteinExistence type="predicted"/>
<feature type="coiled-coil region" evidence="1">
    <location>
        <begin position="81"/>
        <end position="129"/>
    </location>
</feature>
<sequence length="179" mass="21874">MELYDKVAYGTLQEQILIYDSGIKYFVDVMHGHKTGFFLDHRENRKAMRPFFAKKDVLDVFCGDGGFSLTAAHSGAKSVIAQQENEEKYHLLQELRQLLQELRHIMQELRQLLQELRHFLQELRHFLQELRHFLQELRHFLQELRHFLQELRHFLQELRHFLQELRHFLQELRHFLQEL</sequence>
<name>A0AAE0W7L7_9BIVA</name>
<dbReference type="GO" id="GO:0008168">
    <property type="term" value="F:methyltransferase activity"/>
    <property type="evidence" value="ECO:0007669"/>
    <property type="project" value="UniProtKB-KW"/>
</dbReference>
<dbReference type="GO" id="GO:0032259">
    <property type="term" value="P:methylation"/>
    <property type="evidence" value="ECO:0007669"/>
    <property type="project" value="UniProtKB-KW"/>
</dbReference>
<comment type="caution">
    <text evidence="2">The sequence shown here is derived from an EMBL/GenBank/DDBJ whole genome shotgun (WGS) entry which is preliminary data.</text>
</comment>
<evidence type="ECO:0000256" key="1">
    <source>
        <dbReference type="SAM" id="Coils"/>
    </source>
</evidence>
<protein>
    <submittedName>
        <fullName evidence="2">Uncharacterized protein</fullName>
    </submittedName>
</protein>
<keyword evidence="3" id="KW-1185">Reference proteome</keyword>
<gene>
    <name evidence="2" type="ORF">CHS0354_000765</name>
</gene>
<dbReference type="InterPro" id="IPR029063">
    <property type="entry name" value="SAM-dependent_MTases_sf"/>
</dbReference>
<evidence type="ECO:0000313" key="2">
    <source>
        <dbReference type="EMBL" id="KAK3605098.1"/>
    </source>
</evidence>
<dbReference type="Gene3D" id="3.40.50.150">
    <property type="entry name" value="Vaccinia Virus protein VP39"/>
    <property type="match status" value="1"/>
</dbReference>
<organism evidence="2 3">
    <name type="scientific">Potamilus streckersoni</name>
    <dbReference type="NCBI Taxonomy" id="2493646"/>
    <lineage>
        <taxon>Eukaryota</taxon>
        <taxon>Metazoa</taxon>
        <taxon>Spiralia</taxon>
        <taxon>Lophotrochozoa</taxon>
        <taxon>Mollusca</taxon>
        <taxon>Bivalvia</taxon>
        <taxon>Autobranchia</taxon>
        <taxon>Heteroconchia</taxon>
        <taxon>Palaeoheterodonta</taxon>
        <taxon>Unionida</taxon>
        <taxon>Unionoidea</taxon>
        <taxon>Unionidae</taxon>
        <taxon>Ambleminae</taxon>
        <taxon>Lampsilini</taxon>
        <taxon>Potamilus</taxon>
    </lineage>
</organism>
<dbReference type="AlphaFoldDB" id="A0AAE0W7L7"/>
<evidence type="ECO:0000313" key="3">
    <source>
        <dbReference type="Proteomes" id="UP001195483"/>
    </source>
</evidence>
<dbReference type="SUPFAM" id="SSF53335">
    <property type="entry name" value="S-adenosyl-L-methionine-dependent methyltransferases"/>
    <property type="match status" value="1"/>
</dbReference>
<dbReference type="CDD" id="cd02440">
    <property type="entry name" value="AdoMet_MTases"/>
    <property type="match status" value="1"/>
</dbReference>
<reference evidence="2" key="1">
    <citation type="journal article" date="2021" name="Genome Biol. Evol.">
        <title>A High-Quality Reference Genome for a Parasitic Bivalve with Doubly Uniparental Inheritance (Bivalvia: Unionida).</title>
        <authorList>
            <person name="Smith C.H."/>
        </authorList>
    </citation>
    <scope>NUCLEOTIDE SEQUENCE</scope>
    <source>
        <strain evidence="2">CHS0354</strain>
    </source>
</reference>
<dbReference type="PANTHER" id="PTHR42873:SF1">
    <property type="entry name" value="S-ADENOSYLMETHIONINE-DEPENDENT METHYLTRANSFERASE DOMAIN-CONTAINING PROTEIN"/>
    <property type="match status" value="1"/>
</dbReference>